<dbReference type="EMBL" id="FNVT01000007">
    <property type="protein sequence ID" value="SEG91856.1"/>
    <property type="molecule type" value="Genomic_DNA"/>
</dbReference>
<evidence type="ECO:0000313" key="2">
    <source>
        <dbReference type="EMBL" id="SEG91856.1"/>
    </source>
</evidence>
<dbReference type="Pfam" id="PF08241">
    <property type="entry name" value="Methyltransf_11"/>
    <property type="match status" value="1"/>
</dbReference>
<dbReference type="Proteomes" id="UP000236732">
    <property type="component" value="Unassembled WGS sequence"/>
</dbReference>
<dbReference type="Gene3D" id="3.40.50.150">
    <property type="entry name" value="Vaccinia Virus protein VP39"/>
    <property type="match status" value="1"/>
</dbReference>
<name>A0A1H6E4C7_9ACTN</name>
<dbReference type="AlphaFoldDB" id="A0A1H6E4C7"/>
<gene>
    <name evidence="2" type="ORF">SAMN05444920_107371</name>
</gene>
<reference evidence="2 3" key="1">
    <citation type="submission" date="2016-10" db="EMBL/GenBank/DDBJ databases">
        <authorList>
            <person name="de Groot N.N."/>
        </authorList>
    </citation>
    <scope>NUCLEOTIDE SEQUENCE [LARGE SCALE GENOMIC DNA]</scope>
    <source>
        <strain evidence="2 3">CGMCC 4.7037</strain>
    </source>
</reference>
<evidence type="ECO:0000313" key="3">
    <source>
        <dbReference type="Proteomes" id="UP000236732"/>
    </source>
</evidence>
<proteinExistence type="predicted"/>
<dbReference type="GO" id="GO:0032259">
    <property type="term" value="P:methylation"/>
    <property type="evidence" value="ECO:0007669"/>
    <property type="project" value="UniProtKB-KW"/>
</dbReference>
<organism evidence="2 3">
    <name type="scientific">Nonomuraea solani</name>
    <dbReference type="NCBI Taxonomy" id="1144553"/>
    <lineage>
        <taxon>Bacteria</taxon>
        <taxon>Bacillati</taxon>
        <taxon>Actinomycetota</taxon>
        <taxon>Actinomycetes</taxon>
        <taxon>Streptosporangiales</taxon>
        <taxon>Streptosporangiaceae</taxon>
        <taxon>Nonomuraea</taxon>
    </lineage>
</organism>
<dbReference type="SUPFAM" id="SSF53335">
    <property type="entry name" value="S-adenosyl-L-methionine-dependent methyltransferases"/>
    <property type="match status" value="1"/>
</dbReference>
<dbReference type="InterPro" id="IPR029063">
    <property type="entry name" value="SAM-dependent_MTases_sf"/>
</dbReference>
<sequence>MLSVDALWMVWNKRAAFAEVARVLRPGGRFVFSTWEPSYLDHAGMLGRAGFTVTSREEADRWLERQLEVYRRILADSVALEKELGPGVSVLLAEARDTPATLPDTPRVIVSATRN</sequence>
<keyword evidence="2" id="KW-0489">Methyltransferase</keyword>
<keyword evidence="2" id="KW-0808">Transferase</keyword>
<dbReference type="InterPro" id="IPR013216">
    <property type="entry name" value="Methyltransf_11"/>
</dbReference>
<feature type="domain" description="Methyltransferase type 11" evidence="1">
    <location>
        <begin position="2"/>
        <end position="32"/>
    </location>
</feature>
<evidence type="ECO:0000259" key="1">
    <source>
        <dbReference type="Pfam" id="PF08241"/>
    </source>
</evidence>
<keyword evidence="3" id="KW-1185">Reference proteome</keyword>
<accession>A0A1H6E4C7</accession>
<dbReference type="GO" id="GO:0008757">
    <property type="term" value="F:S-adenosylmethionine-dependent methyltransferase activity"/>
    <property type="evidence" value="ECO:0007669"/>
    <property type="project" value="InterPro"/>
</dbReference>
<protein>
    <submittedName>
        <fullName evidence="2">Methyltransferase domain-containing protein</fullName>
    </submittedName>
</protein>